<feature type="transmembrane region" description="Helical" evidence="9">
    <location>
        <begin position="276"/>
        <end position="296"/>
    </location>
</feature>
<comment type="similarity">
    <text evidence="2 9 10">Belongs to the SecY/SEC61-alpha family.</text>
</comment>
<keyword evidence="8 9" id="KW-0472">Membrane</keyword>
<evidence type="ECO:0000256" key="1">
    <source>
        <dbReference type="ARBA" id="ARBA00004141"/>
    </source>
</evidence>
<evidence type="ECO:0000256" key="6">
    <source>
        <dbReference type="ARBA" id="ARBA00022989"/>
    </source>
</evidence>
<dbReference type="InterPro" id="IPR023201">
    <property type="entry name" value="SecY_dom_sf"/>
</dbReference>
<dbReference type="RefSeq" id="WP_344261734.1">
    <property type="nucleotide sequence ID" value="NZ_BAAAMJ010000027.1"/>
</dbReference>
<dbReference type="Pfam" id="PF00344">
    <property type="entry name" value="SecY"/>
    <property type="match status" value="1"/>
</dbReference>
<reference evidence="11 12" key="1">
    <citation type="journal article" date="2019" name="Int. J. Syst. Evol. Microbiol.">
        <title>The Global Catalogue of Microorganisms (GCM) 10K type strain sequencing project: providing services to taxonomists for standard genome sequencing and annotation.</title>
        <authorList>
            <consortium name="The Broad Institute Genomics Platform"/>
            <consortium name="The Broad Institute Genome Sequencing Center for Infectious Disease"/>
            <person name="Wu L."/>
            <person name="Ma J."/>
        </authorList>
    </citation>
    <scope>NUCLEOTIDE SEQUENCE [LARGE SCALE GENOMIC DNA]</scope>
    <source>
        <strain evidence="11 12">JCM 13581</strain>
    </source>
</reference>
<dbReference type="PIRSF" id="PIRSF004557">
    <property type="entry name" value="SecY"/>
    <property type="match status" value="1"/>
</dbReference>
<name>A0ABN2PAH3_9ACTN</name>
<dbReference type="Proteomes" id="UP001501303">
    <property type="component" value="Unassembled WGS sequence"/>
</dbReference>
<comment type="subcellular location">
    <subcellularLocation>
        <location evidence="9">Cell membrane</location>
        <topology evidence="9">Multi-pass membrane protein</topology>
    </subcellularLocation>
    <subcellularLocation>
        <location evidence="1">Membrane</location>
        <topology evidence="1">Multi-pass membrane protein</topology>
    </subcellularLocation>
</comment>
<feature type="transmembrane region" description="Helical" evidence="9">
    <location>
        <begin position="189"/>
        <end position="207"/>
    </location>
</feature>
<proteinExistence type="inferred from homology"/>
<feature type="transmembrane region" description="Helical" evidence="9">
    <location>
        <begin position="378"/>
        <end position="396"/>
    </location>
</feature>
<evidence type="ECO:0000313" key="12">
    <source>
        <dbReference type="Proteomes" id="UP001501303"/>
    </source>
</evidence>
<feature type="transmembrane region" description="Helical" evidence="9">
    <location>
        <begin position="316"/>
        <end position="338"/>
    </location>
</feature>
<dbReference type="InterPro" id="IPR026593">
    <property type="entry name" value="SecY"/>
</dbReference>
<dbReference type="HAMAP" id="MF_01465">
    <property type="entry name" value="SecY"/>
    <property type="match status" value="1"/>
</dbReference>
<feature type="transmembrane region" description="Helical" evidence="9">
    <location>
        <begin position="157"/>
        <end position="177"/>
    </location>
</feature>
<comment type="caution">
    <text evidence="9">Lacks conserved residue(s) required for the propagation of feature annotation.</text>
</comment>
<evidence type="ECO:0000256" key="7">
    <source>
        <dbReference type="ARBA" id="ARBA00023010"/>
    </source>
</evidence>
<keyword evidence="3 9" id="KW-0813">Transport</keyword>
<feature type="transmembrane region" description="Helical" evidence="9">
    <location>
        <begin position="118"/>
        <end position="137"/>
    </location>
</feature>
<evidence type="ECO:0000256" key="3">
    <source>
        <dbReference type="ARBA" id="ARBA00022448"/>
    </source>
</evidence>
<dbReference type="PANTHER" id="PTHR10906">
    <property type="entry name" value="SECY/SEC61-ALPHA FAMILY MEMBER"/>
    <property type="match status" value="1"/>
</dbReference>
<dbReference type="Gene3D" id="1.10.3370.10">
    <property type="entry name" value="SecY subunit domain"/>
    <property type="match status" value="1"/>
</dbReference>
<sequence>MLTAFARAFQTPDLRKKLLFTLGIVVLFRFGAHVPTPGVSYQNVQYCADRIQEQGGAGLFGLVNMFSGGALLQLTIFALGIMPYITASIILQLLVVVIPRLEALKKEGQSGQAKITQYTRYLTVALAVLQATGLVATARGGTLFAGCDRDIIPDSSIFTTVVMIITLTSATALIMWLGELITDRGIGNGMSMLMFVSIAAGFPGALWQIKTQGSLADGWIEFGVVVACGLAMVGLVVFVELAQRRIPVQYAKRMIGRRSYGGTSTYIPLKVNQAGVIPVIFASSLLYIPALMVQFADAQGGWADWVQRNLIQMDSPVYIVSYFLLIVFFAFFYVSITFNPEDVAENMKKYGGFIPGVRAGRPTVEYLSYVLNRITWPGAIYLGLIALVPTVALIMFNAQGEFPFGGTSILIIVGVGLETVRQIESQLHQRNYEGFLR</sequence>
<feature type="transmembrane region" description="Helical" evidence="9">
    <location>
        <begin position="70"/>
        <end position="97"/>
    </location>
</feature>
<dbReference type="NCBIfam" id="TIGR00967">
    <property type="entry name" value="3a0501s007"/>
    <property type="match status" value="1"/>
</dbReference>
<evidence type="ECO:0000256" key="5">
    <source>
        <dbReference type="ARBA" id="ARBA00022927"/>
    </source>
</evidence>
<keyword evidence="9" id="KW-1003">Cell membrane</keyword>
<dbReference type="InterPro" id="IPR030659">
    <property type="entry name" value="SecY_CS"/>
</dbReference>
<keyword evidence="7 9" id="KW-0811">Translocation</keyword>
<evidence type="ECO:0000256" key="8">
    <source>
        <dbReference type="ARBA" id="ARBA00023136"/>
    </source>
</evidence>
<dbReference type="EMBL" id="BAAAMJ010000027">
    <property type="protein sequence ID" value="GAA1915407.1"/>
    <property type="molecule type" value="Genomic_DNA"/>
</dbReference>
<evidence type="ECO:0000313" key="11">
    <source>
        <dbReference type="EMBL" id="GAA1915407.1"/>
    </source>
</evidence>
<evidence type="ECO:0000256" key="10">
    <source>
        <dbReference type="RuleBase" id="RU004349"/>
    </source>
</evidence>
<comment type="subunit">
    <text evidence="9">Component of the Sec protein translocase complex. Heterotrimer consisting of SecY, SecE and SecG subunits. The heterotrimers can form oligomers, although 1 heterotrimer is thought to be able to translocate proteins. Interacts with the ribosome. Interacts with SecDF, and other proteins may be involved. Interacts with SecA.</text>
</comment>
<keyword evidence="4 9" id="KW-0812">Transmembrane</keyword>
<accession>A0ABN2PAH3</accession>
<feature type="transmembrane region" description="Helical" evidence="9">
    <location>
        <begin position="219"/>
        <end position="242"/>
    </location>
</feature>
<protein>
    <recommendedName>
        <fullName evidence="9">Protein translocase subunit SecY</fullName>
    </recommendedName>
</protein>
<organism evidence="11 12">
    <name type="scientific">Streptomyces sodiiphilus</name>
    <dbReference type="NCBI Taxonomy" id="226217"/>
    <lineage>
        <taxon>Bacteria</taxon>
        <taxon>Bacillati</taxon>
        <taxon>Actinomycetota</taxon>
        <taxon>Actinomycetes</taxon>
        <taxon>Kitasatosporales</taxon>
        <taxon>Streptomycetaceae</taxon>
        <taxon>Streptomyces</taxon>
    </lineage>
</organism>
<evidence type="ECO:0000256" key="9">
    <source>
        <dbReference type="HAMAP-Rule" id="MF_01465"/>
    </source>
</evidence>
<gene>
    <name evidence="9 11" type="primary">secY</name>
    <name evidence="11" type="ORF">GCM10009716_25960</name>
</gene>
<dbReference type="PROSITE" id="PS00755">
    <property type="entry name" value="SECY_1"/>
    <property type="match status" value="1"/>
</dbReference>
<comment type="function">
    <text evidence="9">The central subunit of the protein translocation channel SecYEG. Consists of two halves formed by TMs 1-5 and 6-10. These two domains form a lateral gate at the front which open onto the bilayer between TMs 2 and 7, and are clamped together by SecE at the back. The channel is closed by both a pore ring composed of hydrophobic SecY resides and a short helix (helix 2A) on the extracellular side of the membrane which forms a plug. The plug probably moves laterally to allow the channel to open. The ring and the pore may move independently.</text>
</comment>
<evidence type="ECO:0000256" key="4">
    <source>
        <dbReference type="ARBA" id="ARBA00022692"/>
    </source>
</evidence>
<keyword evidence="6 9" id="KW-1133">Transmembrane helix</keyword>
<keyword evidence="5 9" id="KW-0653">Protein transport</keyword>
<evidence type="ECO:0000256" key="2">
    <source>
        <dbReference type="ARBA" id="ARBA00005751"/>
    </source>
</evidence>
<dbReference type="PRINTS" id="PR00303">
    <property type="entry name" value="SECYTRNLCASE"/>
</dbReference>
<comment type="caution">
    <text evidence="11">The sequence shown here is derived from an EMBL/GenBank/DDBJ whole genome shotgun (WGS) entry which is preliminary data.</text>
</comment>
<dbReference type="SUPFAM" id="SSF103491">
    <property type="entry name" value="Preprotein translocase SecY subunit"/>
    <property type="match status" value="1"/>
</dbReference>
<dbReference type="InterPro" id="IPR002208">
    <property type="entry name" value="SecY/SEC61-alpha"/>
</dbReference>
<keyword evidence="12" id="KW-1185">Reference proteome</keyword>